<dbReference type="InterPro" id="IPR050346">
    <property type="entry name" value="FMO-like"/>
</dbReference>
<dbReference type="GeneID" id="80913884"/>
<dbReference type="PANTHER" id="PTHR23023">
    <property type="entry name" value="DIMETHYLANILINE MONOOXYGENASE"/>
    <property type="match status" value="1"/>
</dbReference>
<dbReference type="GO" id="GO:0004499">
    <property type="term" value="F:N,N-dimethylaniline monooxygenase activity"/>
    <property type="evidence" value="ECO:0007669"/>
    <property type="project" value="InterPro"/>
</dbReference>
<dbReference type="Gene3D" id="3.50.50.60">
    <property type="entry name" value="FAD/NAD(P)-binding domain"/>
    <property type="match status" value="2"/>
</dbReference>
<keyword evidence="4" id="KW-0521">NADP</keyword>
<dbReference type="Proteomes" id="UP001140513">
    <property type="component" value="Unassembled WGS sequence"/>
</dbReference>
<name>A0A9W8XB51_9PLEO</name>
<accession>A0A9W8XB51</accession>
<dbReference type="GO" id="GO:0050660">
    <property type="term" value="F:flavin adenine dinucleotide binding"/>
    <property type="evidence" value="ECO:0007669"/>
    <property type="project" value="InterPro"/>
</dbReference>
<dbReference type="AlphaFoldDB" id="A0A9W8XB51"/>
<dbReference type="PRINTS" id="PR00370">
    <property type="entry name" value="FMOXYGENASE"/>
</dbReference>
<sequence length="459" mass="50530">MSASTKRVAVIGAGISGVVSAAHLRNEGLDVTVFERSSAAGGVWLYDERRPLEPAYPSVLAPCYVGLKNNVGTRLLTTTLNPFPAGTEDYVSHSVLKDYIQDTAVKTGVERITHYDTEVKQLFKINGKWKVETVVLERRPSGTTESRSTTSTFDTVFVASGHYHAPRVPDIPGIDELKRRFPTRIQHSKGYRTPQRFANRNVLLIGASVSSTDIARELGPISNTIYQSHRGGAFDLPATLLPDNATRVEEVVAFDLPKINTAVTDENEPLPVTIKLKSGQTLCGMHDILICTGYHITIPFLPDLHSDSTPAADASPTTLVTDGTQLHNLHKDIFYIPDPSLIFIGVPYFTATFTLFEFQAMVAAKVAAGKVKLPSEKEMRKEYEDRVALKGYGKTFHSLREKEVEYVNELLEFANPQLETQLLGHTEVWHEARAELVARMQAMRAAGPGPVKELGVTCA</sequence>
<evidence type="ECO:0000313" key="7">
    <source>
        <dbReference type="Proteomes" id="UP001140513"/>
    </source>
</evidence>
<evidence type="ECO:0000256" key="4">
    <source>
        <dbReference type="ARBA" id="ARBA00022857"/>
    </source>
</evidence>
<reference evidence="6" key="1">
    <citation type="submission" date="2022-10" db="EMBL/GenBank/DDBJ databases">
        <title>Tapping the CABI collections for fungal endophytes: first genome assemblies for Collariella, Neodidymelliopsis, Ascochyta clinopodiicola, Didymella pomorum, Didymosphaeria variabile, Neocosmospora piperis and Neocucurbitaria cava.</title>
        <authorList>
            <person name="Hill R."/>
        </authorList>
    </citation>
    <scope>NUCLEOTIDE SEQUENCE</scope>
    <source>
        <strain evidence="6">IMI 356815</strain>
    </source>
</reference>
<dbReference type="GO" id="GO:0050661">
    <property type="term" value="F:NADP binding"/>
    <property type="evidence" value="ECO:0007669"/>
    <property type="project" value="InterPro"/>
</dbReference>
<proteinExistence type="inferred from homology"/>
<dbReference type="OrthoDB" id="66881at2759"/>
<dbReference type="PIRSF" id="PIRSF000332">
    <property type="entry name" value="FMO"/>
    <property type="match status" value="1"/>
</dbReference>
<dbReference type="Pfam" id="PF00743">
    <property type="entry name" value="FMO-like"/>
    <property type="match status" value="1"/>
</dbReference>
<keyword evidence="7" id="KW-1185">Reference proteome</keyword>
<evidence type="ECO:0000313" key="6">
    <source>
        <dbReference type="EMBL" id="KAJ4346425.1"/>
    </source>
</evidence>
<evidence type="ECO:0000256" key="2">
    <source>
        <dbReference type="ARBA" id="ARBA00022630"/>
    </source>
</evidence>
<dbReference type="InterPro" id="IPR000960">
    <property type="entry name" value="Flavin_mOase"/>
</dbReference>
<dbReference type="InterPro" id="IPR036188">
    <property type="entry name" value="FAD/NAD-bd_sf"/>
</dbReference>
<dbReference type="EMBL" id="JAPEUX010000008">
    <property type="protein sequence ID" value="KAJ4346425.1"/>
    <property type="molecule type" value="Genomic_DNA"/>
</dbReference>
<keyword evidence="3" id="KW-0274">FAD</keyword>
<evidence type="ECO:0000256" key="1">
    <source>
        <dbReference type="ARBA" id="ARBA00009183"/>
    </source>
</evidence>
<dbReference type="InterPro" id="IPR020946">
    <property type="entry name" value="Flavin_mOase-like"/>
</dbReference>
<comment type="similarity">
    <text evidence="1">Belongs to the FMO family.</text>
</comment>
<gene>
    <name evidence="6" type="ORF">N0V89_010354</name>
</gene>
<keyword evidence="5" id="KW-0560">Oxidoreductase</keyword>
<evidence type="ECO:0000256" key="5">
    <source>
        <dbReference type="ARBA" id="ARBA00023002"/>
    </source>
</evidence>
<evidence type="ECO:0000256" key="3">
    <source>
        <dbReference type="ARBA" id="ARBA00022827"/>
    </source>
</evidence>
<dbReference type="RefSeq" id="XP_056066225.1">
    <property type="nucleotide sequence ID" value="XM_056219098.1"/>
</dbReference>
<keyword evidence="2" id="KW-0285">Flavoprotein</keyword>
<protein>
    <recommendedName>
        <fullName evidence="8">Dimethylaniline monooxygenase</fullName>
    </recommendedName>
</protein>
<dbReference type="SUPFAM" id="SSF51905">
    <property type="entry name" value="FAD/NAD(P)-binding domain"/>
    <property type="match status" value="2"/>
</dbReference>
<comment type="caution">
    <text evidence="6">The sequence shown here is derived from an EMBL/GenBank/DDBJ whole genome shotgun (WGS) entry which is preliminary data.</text>
</comment>
<evidence type="ECO:0008006" key="8">
    <source>
        <dbReference type="Google" id="ProtNLM"/>
    </source>
</evidence>
<organism evidence="6 7">
    <name type="scientific">Didymosphaeria variabile</name>
    <dbReference type="NCBI Taxonomy" id="1932322"/>
    <lineage>
        <taxon>Eukaryota</taxon>
        <taxon>Fungi</taxon>
        <taxon>Dikarya</taxon>
        <taxon>Ascomycota</taxon>
        <taxon>Pezizomycotina</taxon>
        <taxon>Dothideomycetes</taxon>
        <taxon>Pleosporomycetidae</taxon>
        <taxon>Pleosporales</taxon>
        <taxon>Massarineae</taxon>
        <taxon>Didymosphaeriaceae</taxon>
        <taxon>Didymosphaeria</taxon>
    </lineage>
</organism>